<evidence type="ECO:0000313" key="3">
    <source>
        <dbReference type="Proteomes" id="UP000027195"/>
    </source>
</evidence>
<dbReference type="HOGENOM" id="CLU_077738_1_0_1"/>
<dbReference type="EMBL" id="KL198069">
    <property type="protein sequence ID" value="KDQ10226.1"/>
    <property type="molecule type" value="Genomic_DNA"/>
</dbReference>
<dbReference type="InterPro" id="IPR000614">
    <property type="entry name" value="FRMsr_CS"/>
</dbReference>
<gene>
    <name evidence="2" type="ORF">BOTBODRAFT_178270</name>
</gene>
<sequence length="206" mass="22148">MPHADSALVPSSVATKQQFWGHVHEQLSLVLDGQNRNWVSNLSTASALLYHSLRDFTAFFGAGDRAVNWCGFYLIPELFPGKKSPLASDRPPPLLLGPFHGKPACQWIPLPSSNTPSSRPLGVCAAAFVSAKPLLVPDVDAYPGHIACDGDTKSEVVLPLIQHLEGKPRVLGVLDLDCLALGGFSEEDAEGLEKIAQLLVASCDWE</sequence>
<dbReference type="Gene3D" id="3.30.450.40">
    <property type="match status" value="1"/>
</dbReference>
<dbReference type="Pfam" id="PF01590">
    <property type="entry name" value="GAF"/>
    <property type="match status" value="1"/>
</dbReference>
<dbReference type="SUPFAM" id="SSF55781">
    <property type="entry name" value="GAF domain-like"/>
    <property type="match status" value="1"/>
</dbReference>
<dbReference type="InParanoid" id="A0A067MF52"/>
<keyword evidence="3" id="KW-1185">Reference proteome</keyword>
<dbReference type="AlphaFoldDB" id="A0A067MF52"/>
<proteinExistence type="predicted"/>
<organism evidence="2 3">
    <name type="scientific">Botryobasidium botryosum (strain FD-172 SS1)</name>
    <dbReference type="NCBI Taxonomy" id="930990"/>
    <lineage>
        <taxon>Eukaryota</taxon>
        <taxon>Fungi</taxon>
        <taxon>Dikarya</taxon>
        <taxon>Basidiomycota</taxon>
        <taxon>Agaricomycotina</taxon>
        <taxon>Agaricomycetes</taxon>
        <taxon>Cantharellales</taxon>
        <taxon>Botryobasidiaceae</taxon>
        <taxon>Botryobasidium</taxon>
    </lineage>
</organism>
<feature type="domain" description="GAF" evidence="1">
    <location>
        <begin position="102"/>
        <end position="199"/>
    </location>
</feature>
<dbReference type="InterPro" id="IPR003018">
    <property type="entry name" value="GAF"/>
</dbReference>
<evidence type="ECO:0000313" key="2">
    <source>
        <dbReference type="EMBL" id="KDQ10226.1"/>
    </source>
</evidence>
<name>A0A067MF52_BOTB1</name>
<accession>A0A067MF52</accession>
<dbReference type="PROSITE" id="PS01320">
    <property type="entry name" value="UPF0067"/>
    <property type="match status" value="1"/>
</dbReference>
<evidence type="ECO:0000259" key="1">
    <source>
        <dbReference type="Pfam" id="PF01590"/>
    </source>
</evidence>
<dbReference type="STRING" id="930990.A0A067MF52"/>
<dbReference type="Proteomes" id="UP000027195">
    <property type="component" value="Unassembled WGS sequence"/>
</dbReference>
<dbReference type="InterPro" id="IPR029016">
    <property type="entry name" value="GAF-like_dom_sf"/>
</dbReference>
<dbReference type="OrthoDB" id="15735at2759"/>
<reference evidence="3" key="1">
    <citation type="journal article" date="2014" name="Proc. Natl. Acad. Sci. U.S.A.">
        <title>Extensive sampling of basidiomycete genomes demonstrates inadequacy of the white-rot/brown-rot paradigm for wood decay fungi.</title>
        <authorList>
            <person name="Riley R."/>
            <person name="Salamov A.A."/>
            <person name="Brown D.W."/>
            <person name="Nagy L.G."/>
            <person name="Floudas D."/>
            <person name="Held B.W."/>
            <person name="Levasseur A."/>
            <person name="Lombard V."/>
            <person name="Morin E."/>
            <person name="Otillar R."/>
            <person name="Lindquist E.A."/>
            <person name="Sun H."/>
            <person name="LaButti K.M."/>
            <person name="Schmutz J."/>
            <person name="Jabbour D."/>
            <person name="Luo H."/>
            <person name="Baker S.E."/>
            <person name="Pisabarro A.G."/>
            <person name="Walton J.D."/>
            <person name="Blanchette R.A."/>
            <person name="Henrissat B."/>
            <person name="Martin F."/>
            <person name="Cullen D."/>
            <person name="Hibbett D.S."/>
            <person name="Grigoriev I.V."/>
        </authorList>
    </citation>
    <scope>NUCLEOTIDE SEQUENCE [LARGE SCALE GENOMIC DNA]</scope>
    <source>
        <strain evidence="3">FD-172 SS1</strain>
    </source>
</reference>
<protein>
    <recommendedName>
        <fullName evidence="1">GAF domain-containing protein</fullName>
    </recommendedName>
</protein>